<dbReference type="SUPFAM" id="SSF56317">
    <property type="entry name" value="Carbon-nitrogen hydrolase"/>
    <property type="match status" value="1"/>
</dbReference>
<feature type="domain" description="CN hydrolase" evidence="6">
    <location>
        <begin position="5"/>
        <end position="237"/>
    </location>
</feature>
<dbReference type="EC" id="3.5.1.3" evidence="3"/>
<name>A0A1T4X3L9_9GAMM</name>
<dbReference type="InterPro" id="IPR036526">
    <property type="entry name" value="C-N_Hydrolase_sf"/>
</dbReference>
<proteinExistence type="inferred from homology"/>
<dbReference type="EMBL" id="FUYB01000012">
    <property type="protein sequence ID" value="SKA84253.1"/>
    <property type="molecule type" value="Genomic_DNA"/>
</dbReference>
<evidence type="ECO:0000313" key="8">
    <source>
        <dbReference type="Proteomes" id="UP000190460"/>
    </source>
</evidence>
<comment type="catalytic activity">
    <reaction evidence="4">
        <text>a monoamide of a dicarboxylate + H2O = a dicarboxylate + NH4(+)</text>
        <dbReference type="Rhea" id="RHEA:11716"/>
        <dbReference type="ChEBI" id="CHEBI:15377"/>
        <dbReference type="ChEBI" id="CHEBI:28938"/>
        <dbReference type="ChEBI" id="CHEBI:28965"/>
        <dbReference type="ChEBI" id="CHEBI:77450"/>
        <dbReference type="EC" id="3.5.1.3"/>
    </reaction>
</comment>
<reference evidence="7 8" key="1">
    <citation type="submission" date="2017-02" db="EMBL/GenBank/DDBJ databases">
        <authorList>
            <person name="Peterson S.W."/>
        </authorList>
    </citation>
    <scope>NUCLEOTIDE SEQUENCE [LARGE SCALE GENOMIC DNA]</scope>
    <source>
        <strain evidence="7 8">ATCC 49788</strain>
    </source>
</reference>
<evidence type="ECO:0000313" key="7">
    <source>
        <dbReference type="EMBL" id="SKA84253.1"/>
    </source>
</evidence>
<accession>A0A1T4X3L9</accession>
<dbReference type="InterPro" id="IPR052737">
    <property type="entry name" value="Omega-amidase_YafV"/>
</dbReference>
<comment type="similarity">
    <text evidence="1">Belongs to the carbon-nitrogen hydrolase superfamily. NIT1/NIT2 family.</text>
</comment>
<protein>
    <recommendedName>
        <fullName evidence="5">Omega-amidase YafV</fullName>
        <ecNumber evidence="3">3.5.1.3</ecNumber>
    </recommendedName>
</protein>
<dbReference type="Gene3D" id="3.60.110.10">
    <property type="entry name" value="Carbon-nitrogen hydrolase"/>
    <property type="match status" value="1"/>
</dbReference>
<sequence length="259" mass="29160">MTEFLRVSLVQSELAWQNPEANRAHFAALLQGLAGQTDLIILPEMFTTGFMMTPETQAETYGGATFTWLQAQAVSLQAAICGSVATAIDGQYTNRFMFATPDGTVQFYDKRHLFRMGDEVNHYSAGSERKLFKYLGWRILPQVCYDLRFPVFMRNRNDYDLAIVVANWPAVRRKPWRTLLQARAIENQSYVLGVNRIGTDALGLGYSGDSLAVDFKGELLIDQAEGLAFVATTPLDLNALKQFREQFPAWMDADEFSLS</sequence>
<dbReference type="GO" id="GO:0050152">
    <property type="term" value="F:omega-amidase activity"/>
    <property type="evidence" value="ECO:0007669"/>
    <property type="project" value="UniProtKB-EC"/>
</dbReference>
<dbReference type="PANTHER" id="PTHR47799:SF1">
    <property type="entry name" value="OMEGA-AMIDASE YAFV"/>
    <property type="match status" value="1"/>
</dbReference>
<dbReference type="PANTHER" id="PTHR47799">
    <property type="entry name" value="OMEGA-AMIDASE YAFV"/>
    <property type="match status" value="1"/>
</dbReference>
<evidence type="ECO:0000256" key="1">
    <source>
        <dbReference type="ARBA" id="ARBA00010613"/>
    </source>
</evidence>
<dbReference type="PROSITE" id="PS50263">
    <property type="entry name" value="CN_HYDROLASE"/>
    <property type="match status" value="1"/>
</dbReference>
<evidence type="ECO:0000256" key="2">
    <source>
        <dbReference type="ARBA" id="ARBA00022801"/>
    </source>
</evidence>
<evidence type="ECO:0000256" key="4">
    <source>
        <dbReference type="ARBA" id="ARBA00052904"/>
    </source>
</evidence>
<dbReference type="AlphaFoldDB" id="A0A1T4X3L9"/>
<organism evidence="7 8">
    <name type="scientific">Thiothrix eikelboomii</name>
    <dbReference type="NCBI Taxonomy" id="92487"/>
    <lineage>
        <taxon>Bacteria</taxon>
        <taxon>Pseudomonadati</taxon>
        <taxon>Pseudomonadota</taxon>
        <taxon>Gammaproteobacteria</taxon>
        <taxon>Thiotrichales</taxon>
        <taxon>Thiotrichaceae</taxon>
        <taxon>Thiothrix</taxon>
    </lineage>
</organism>
<dbReference type="OrthoDB" id="9811121at2"/>
<dbReference type="NCBIfam" id="NF007757">
    <property type="entry name" value="PRK10438.1"/>
    <property type="match status" value="1"/>
</dbReference>
<dbReference type="InterPro" id="IPR001110">
    <property type="entry name" value="UPF0012_CS"/>
</dbReference>
<evidence type="ECO:0000256" key="5">
    <source>
        <dbReference type="ARBA" id="ARBA00072139"/>
    </source>
</evidence>
<dbReference type="RefSeq" id="WP_078922976.1">
    <property type="nucleotide sequence ID" value="NZ_FUYB01000012.1"/>
</dbReference>
<evidence type="ECO:0000256" key="3">
    <source>
        <dbReference type="ARBA" id="ARBA00039118"/>
    </source>
</evidence>
<dbReference type="Proteomes" id="UP000190460">
    <property type="component" value="Unassembled WGS sequence"/>
</dbReference>
<dbReference type="CDD" id="cd07575">
    <property type="entry name" value="Xc-1258_like"/>
    <property type="match status" value="1"/>
</dbReference>
<keyword evidence="8" id="KW-1185">Reference proteome</keyword>
<gene>
    <name evidence="7" type="ORF">SAMN02745130_02509</name>
</gene>
<dbReference type="Pfam" id="PF00795">
    <property type="entry name" value="CN_hydrolase"/>
    <property type="match status" value="1"/>
</dbReference>
<dbReference type="FunFam" id="3.60.110.10:FF:000004">
    <property type="entry name" value="Carbon-nitrogen hydrolase"/>
    <property type="match status" value="1"/>
</dbReference>
<dbReference type="InterPro" id="IPR003010">
    <property type="entry name" value="C-N_Hydrolase"/>
</dbReference>
<keyword evidence="2 7" id="KW-0378">Hydrolase</keyword>
<dbReference type="GO" id="GO:0106008">
    <property type="term" value="F:2-oxoglutaramate amidase activity"/>
    <property type="evidence" value="ECO:0007669"/>
    <property type="project" value="TreeGrafter"/>
</dbReference>
<dbReference type="STRING" id="92487.SAMN02745130_02509"/>
<evidence type="ECO:0000259" key="6">
    <source>
        <dbReference type="PROSITE" id="PS50263"/>
    </source>
</evidence>
<dbReference type="PROSITE" id="PS01227">
    <property type="entry name" value="UPF0012"/>
    <property type="match status" value="1"/>
</dbReference>